<dbReference type="Proteomes" id="UP000245845">
    <property type="component" value="Unassembled WGS sequence"/>
</dbReference>
<reference evidence="3 4" key="1">
    <citation type="submission" date="2018-05" db="EMBL/GenBank/DDBJ databases">
        <title>The Hungate 1000. A catalogue of reference genomes from the rumen microbiome.</title>
        <authorList>
            <person name="Kelly W."/>
        </authorList>
    </citation>
    <scope>NUCLEOTIDE SEQUENCE [LARGE SCALE GENOMIC DNA]</scope>
    <source>
        <strain evidence="3 4">NLAE-zl-C242</strain>
    </source>
</reference>
<accession>A0A2Y9BCV1</accession>
<evidence type="ECO:0000313" key="4">
    <source>
        <dbReference type="Proteomes" id="UP000245845"/>
    </source>
</evidence>
<dbReference type="GO" id="GO:0009003">
    <property type="term" value="F:signal peptidase activity"/>
    <property type="evidence" value="ECO:0007669"/>
    <property type="project" value="UniProtKB-EC"/>
</dbReference>
<dbReference type="NCBIfam" id="TIGR02228">
    <property type="entry name" value="sigpep_I_arch"/>
    <property type="match status" value="1"/>
</dbReference>
<keyword evidence="4" id="KW-1185">Reference proteome</keyword>
<dbReference type="AlphaFoldDB" id="A0A2Y9BCV1"/>
<feature type="transmembrane region" description="Helical" evidence="2">
    <location>
        <begin position="44"/>
        <end position="66"/>
    </location>
</feature>
<dbReference type="GO" id="GO:0006465">
    <property type="term" value="P:signal peptide processing"/>
    <property type="evidence" value="ECO:0007669"/>
    <property type="project" value="UniProtKB-UniRule"/>
</dbReference>
<gene>
    <name evidence="3" type="ORF">A8806_10632</name>
</gene>
<protein>
    <recommendedName>
        <fullName evidence="1">Signal peptidase I</fullName>
        <ecNumber evidence="1">3.4.21.89</ecNumber>
    </recommendedName>
</protein>
<dbReference type="RefSeq" id="WP_109731158.1">
    <property type="nucleotide sequence ID" value="NZ_BAAACK010000026.1"/>
</dbReference>
<evidence type="ECO:0000313" key="3">
    <source>
        <dbReference type="EMBL" id="PWJ29297.1"/>
    </source>
</evidence>
<dbReference type="EC" id="3.4.21.89" evidence="1"/>
<keyword evidence="2" id="KW-0812">Transmembrane</keyword>
<name>A0A2Y9BCV1_9FIRM</name>
<organism evidence="3 4">
    <name type="scientific">Faecalicatena orotica</name>
    <dbReference type="NCBI Taxonomy" id="1544"/>
    <lineage>
        <taxon>Bacteria</taxon>
        <taxon>Bacillati</taxon>
        <taxon>Bacillota</taxon>
        <taxon>Clostridia</taxon>
        <taxon>Lachnospirales</taxon>
        <taxon>Lachnospiraceae</taxon>
        <taxon>Faecalicatena</taxon>
    </lineage>
</organism>
<dbReference type="EMBL" id="QGDL01000006">
    <property type="protein sequence ID" value="PWJ29297.1"/>
    <property type="molecule type" value="Genomic_DNA"/>
</dbReference>
<keyword evidence="2" id="KW-1133">Transmembrane helix</keyword>
<dbReference type="GO" id="GO:0016020">
    <property type="term" value="C:membrane"/>
    <property type="evidence" value="ECO:0007669"/>
    <property type="project" value="UniProtKB-UniRule"/>
</dbReference>
<sequence length="176" mass="20487">MKEERLDPVPEEIPSPEELFHTESQDDYIIVPEKKRKPVPRFRAVRRFSAGFLLILVLVVVVLLNLDKVGITYYYMESTSMEHVIPKGSFLFVYKTKAENLKVKDMITFHNSEDISVTHVIVEVVPDYDEYGPGFRTKGTENVEWDEDTVSYGDICGKVVFHIPYIGKWLSVWRNR</sequence>
<proteinExistence type="predicted"/>
<evidence type="ECO:0000256" key="2">
    <source>
        <dbReference type="SAM" id="Phobius"/>
    </source>
</evidence>
<evidence type="ECO:0000256" key="1">
    <source>
        <dbReference type="NCBIfam" id="TIGR02228"/>
    </source>
</evidence>
<comment type="caution">
    <text evidence="3">The sequence shown here is derived from an EMBL/GenBank/DDBJ whole genome shotgun (WGS) entry which is preliminary data.</text>
</comment>
<keyword evidence="2" id="KW-0472">Membrane</keyword>
<dbReference type="GO" id="GO:0004252">
    <property type="term" value="F:serine-type endopeptidase activity"/>
    <property type="evidence" value="ECO:0007669"/>
    <property type="project" value="UniProtKB-UniRule"/>
</dbReference>
<dbReference type="InterPro" id="IPR001733">
    <property type="entry name" value="Peptidase_S26B"/>
</dbReference>
<dbReference type="OrthoDB" id="1648066at2"/>